<dbReference type="Proteomes" id="UP001480595">
    <property type="component" value="Unassembled WGS sequence"/>
</dbReference>
<comment type="caution">
    <text evidence="1">The sequence shown here is derived from an EMBL/GenBank/DDBJ whole genome shotgun (WGS) entry which is preliminary data.</text>
</comment>
<dbReference type="GeneID" id="92085569"/>
<proteinExistence type="predicted"/>
<name>A0ABR1WSJ0_9PEZI</name>
<evidence type="ECO:0000313" key="2">
    <source>
        <dbReference type="Proteomes" id="UP001480595"/>
    </source>
</evidence>
<dbReference type="RefSeq" id="XP_066720647.1">
    <property type="nucleotide sequence ID" value="XM_066852506.1"/>
</dbReference>
<accession>A0ABR1WSJ0</accession>
<reference evidence="1 2" key="1">
    <citation type="submission" date="2023-01" db="EMBL/GenBank/DDBJ databases">
        <title>Analysis of 21 Apiospora genomes using comparative genomics revels a genus with tremendous synthesis potential of carbohydrate active enzymes and secondary metabolites.</title>
        <authorList>
            <person name="Sorensen T."/>
        </authorList>
    </citation>
    <scope>NUCLEOTIDE SEQUENCE [LARGE SCALE GENOMIC DNA]</scope>
    <source>
        <strain evidence="1 2">CBS 135458</strain>
    </source>
</reference>
<protein>
    <submittedName>
        <fullName evidence="1">Uncharacterized protein</fullName>
    </submittedName>
</protein>
<sequence>MSNAGSTPSGNGVVQIVQAPQPPRQTGRLMALPTELRHKIFELMLILTRGPQSFLCLPNGYAFVTGLDLSFPLITRVCRDMFLYVVGDAEFRKICLAYRVLACPPQYMTLQIPYFPNPRSWPIFGVVNPFHRVTGWFSATHDTFELEYDDHPEWVVTDVWTVGAGGPYVGHVTELARSTPKIDAARQNAQQGSEQD</sequence>
<dbReference type="EMBL" id="JAQQWL010000002">
    <property type="protein sequence ID" value="KAK8086123.1"/>
    <property type="molecule type" value="Genomic_DNA"/>
</dbReference>
<gene>
    <name evidence="1" type="ORF">PG994_001097</name>
</gene>
<keyword evidence="2" id="KW-1185">Reference proteome</keyword>
<organism evidence="1 2">
    <name type="scientific">Apiospora phragmitis</name>
    <dbReference type="NCBI Taxonomy" id="2905665"/>
    <lineage>
        <taxon>Eukaryota</taxon>
        <taxon>Fungi</taxon>
        <taxon>Dikarya</taxon>
        <taxon>Ascomycota</taxon>
        <taxon>Pezizomycotina</taxon>
        <taxon>Sordariomycetes</taxon>
        <taxon>Xylariomycetidae</taxon>
        <taxon>Amphisphaeriales</taxon>
        <taxon>Apiosporaceae</taxon>
        <taxon>Apiospora</taxon>
    </lineage>
</organism>
<evidence type="ECO:0000313" key="1">
    <source>
        <dbReference type="EMBL" id="KAK8086123.1"/>
    </source>
</evidence>